<keyword evidence="14" id="KW-1185">Reference proteome</keyword>
<evidence type="ECO:0000313" key="14">
    <source>
        <dbReference type="Proteomes" id="UP001606134"/>
    </source>
</evidence>
<proteinExistence type="predicted"/>
<dbReference type="EMBL" id="JBIGIC010000005">
    <property type="protein sequence ID" value="MFG6487305.1"/>
    <property type="molecule type" value="Genomic_DNA"/>
</dbReference>
<dbReference type="PANTHER" id="PTHR34501">
    <property type="entry name" value="PROTEIN YDDL-RELATED"/>
    <property type="match status" value="1"/>
</dbReference>
<dbReference type="CDD" id="cd00342">
    <property type="entry name" value="gram_neg_porins"/>
    <property type="match status" value="1"/>
</dbReference>
<comment type="subcellular location">
    <subcellularLocation>
        <location evidence="1">Cell outer membrane</location>
        <topology evidence="1">Multi-pass membrane protein</topology>
    </subcellularLocation>
</comment>
<evidence type="ECO:0000256" key="5">
    <source>
        <dbReference type="ARBA" id="ARBA00022692"/>
    </source>
</evidence>
<comment type="caution">
    <text evidence="13">The sequence shown here is derived from an EMBL/GenBank/DDBJ whole genome shotgun (WGS) entry which is preliminary data.</text>
</comment>
<keyword evidence="4" id="KW-1134">Transmembrane beta strand</keyword>
<dbReference type="InterPro" id="IPR002299">
    <property type="entry name" value="Porin_Neis"/>
</dbReference>
<dbReference type="InterPro" id="IPR050298">
    <property type="entry name" value="Gram-neg_bact_OMP"/>
</dbReference>
<dbReference type="InterPro" id="IPR033900">
    <property type="entry name" value="Gram_neg_porin_domain"/>
</dbReference>
<evidence type="ECO:0000256" key="7">
    <source>
        <dbReference type="ARBA" id="ARBA00023065"/>
    </source>
</evidence>
<dbReference type="Proteomes" id="UP001606134">
    <property type="component" value="Unassembled WGS sequence"/>
</dbReference>
<dbReference type="Pfam" id="PF13609">
    <property type="entry name" value="Porin_4"/>
    <property type="match status" value="1"/>
</dbReference>
<keyword evidence="3" id="KW-0813">Transport</keyword>
<reference evidence="13 14" key="1">
    <citation type="submission" date="2024-08" db="EMBL/GenBank/DDBJ databases">
        <authorList>
            <person name="Lu H."/>
        </authorList>
    </citation>
    <scope>NUCLEOTIDE SEQUENCE [LARGE SCALE GENOMIC DNA]</scope>
    <source>
        <strain evidence="13 14">BYS78W</strain>
    </source>
</reference>
<keyword evidence="5" id="KW-0812">Transmembrane</keyword>
<evidence type="ECO:0000256" key="9">
    <source>
        <dbReference type="ARBA" id="ARBA00023136"/>
    </source>
</evidence>
<evidence type="ECO:0000256" key="4">
    <source>
        <dbReference type="ARBA" id="ARBA00022452"/>
    </source>
</evidence>
<evidence type="ECO:0000256" key="11">
    <source>
        <dbReference type="SAM" id="SignalP"/>
    </source>
</evidence>
<evidence type="ECO:0000256" key="2">
    <source>
        <dbReference type="ARBA" id="ARBA00011233"/>
    </source>
</evidence>
<protein>
    <submittedName>
        <fullName evidence="13">Porin</fullName>
    </submittedName>
</protein>
<keyword evidence="7" id="KW-0406">Ion transport</keyword>
<evidence type="ECO:0000256" key="3">
    <source>
        <dbReference type="ARBA" id="ARBA00022448"/>
    </source>
</evidence>
<gene>
    <name evidence="13" type="ORF">ACG04R_11550</name>
</gene>
<feature type="chain" id="PRO_5045852470" evidence="11">
    <location>
        <begin position="23"/>
        <end position="369"/>
    </location>
</feature>
<dbReference type="PANTHER" id="PTHR34501:SF9">
    <property type="entry name" value="MAJOR OUTER MEMBRANE PROTEIN P.IA"/>
    <property type="match status" value="1"/>
</dbReference>
<evidence type="ECO:0000313" key="13">
    <source>
        <dbReference type="EMBL" id="MFG6487305.1"/>
    </source>
</evidence>
<feature type="domain" description="Porin" evidence="12">
    <location>
        <begin position="9"/>
        <end position="337"/>
    </location>
</feature>
<dbReference type="SUPFAM" id="SSF56935">
    <property type="entry name" value="Porins"/>
    <property type="match status" value="1"/>
</dbReference>
<dbReference type="PRINTS" id="PR00184">
    <property type="entry name" value="NEISSPPORIN"/>
</dbReference>
<organism evidence="13 14">
    <name type="scientific">Pelomonas candidula</name>
    <dbReference type="NCBI Taxonomy" id="3299025"/>
    <lineage>
        <taxon>Bacteria</taxon>
        <taxon>Pseudomonadati</taxon>
        <taxon>Pseudomonadota</taxon>
        <taxon>Betaproteobacteria</taxon>
        <taxon>Burkholderiales</taxon>
        <taxon>Sphaerotilaceae</taxon>
        <taxon>Roseateles</taxon>
    </lineage>
</organism>
<feature type="signal peptide" evidence="11">
    <location>
        <begin position="1"/>
        <end position="22"/>
    </location>
</feature>
<evidence type="ECO:0000256" key="8">
    <source>
        <dbReference type="ARBA" id="ARBA00023114"/>
    </source>
</evidence>
<keyword evidence="6 11" id="KW-0732">Signal</keyword>
<evidence type="ECO:0000256" key="6">
    <source>
        <dbReference type="ARBA" id="ARBA00022729"/>
    </source>
</evidence>
<comment type="subunit">
    <text evidence="2">Homotrimer.</text>
</comment>
<accession>A0ABW7HBM7</accession>
<evidence type="ECO:0000256" key="1">
    <source>
        <dbReference type="ARBA" id="ARBA00004571"/>
    </source>
</evidence>
<evidence type="ECO:0000256" key="10">
    <source>
        <dbReference type="ARBA" id="ARBA00023237"/>
    </source>
</evidence>
<keyword evidence="9" id="KW-0472">Membrane</keyword>
<name>A0ABW7HBM7_9BURK</name>
<dbReference type="Gene3D" id="2.40.160.10">
    <property type="entry name" value="Porin"/>
    <property type="match status" value="1"/>
</dbReference>
<keyword evidence="8" id="KW-0626">Porin</keyword>
<keyword evidence="10" id="KW-0998">Cell outer membrane</keyword>
<sequence>MTKNPFAPAVLAAALAATGAHAQSNVTIYGILDASVEALNGVGANGDSIKRMPGLTGGISPSRIGLRGNEDLGDGLKAVFTLEQGFGVDTGTLNQGGRAWGRQAFVGLQGSWGMVSLGRQYSMLFWSQLEADILGPAMFGSGSLDSYLPNSRVDNSIAYKGTFNGLTVGATYSFGRDATSVATATPSATNCPGESSDAKACRQWSVLAKYDTATWGVSAAVDELRGGSSATFAGLTNSSLTDRRATVAGWARFGDVKLGAGVIDRRNEGSATTPKSQLWYLGASYPVTQAFTLDGEVFKLDYKGSANQATLFAVRGVYTLSKRTAVYATAGRIDNSGTLALGVSNGAAGNGPAAGGGQTGLALGVRHSF</sequence>
<dbReference type="InterPro" id="IPR023614">
    <property type="entry name" value="Porin_dom_sf"/>
</dbReference>
<evidence type="ECO:0000259" key="12">
    <source>
        <dbReference type="Pfam" id="PF13609"/>
    </source>
</evidence>
<dbReference type="RefSeq" id="WP_394409902.1">
    <property type="nucleotide sequence ID" value="NZ_JBIGIC010000005.1"/>
</dbReference>